<feature type="compositionally biased region" description="Acidic residues" evidence="1">
    <location>
        <begin position="1038"/>
        <end position="1053"/>
    </location>
</feature>
<feature type="compositionally biased region" description="Polar residues" evidence="1">
    <location>
        <begin position="1200"/>
        <end position="1210"/>
    </location>
</feature>
<feature type="compositionally biased region" description="Low complexity" evidence="1">
    <location>
        <begin position="874"/>
        <end position="902"/>
    </location>
</feature>
<name>A0A6A6X8J2_9PLEO</name>
<feature type="compositionally biased region" description="Low complexity" evidence="1">
    <location>
        <begin position="1146"/>
        <end position="1156"/>
    </location>
</feature>
<feature type="region of interest" description="Disordered" evidence="1">
    <location>
        <begin position="1114"/>
        <end position="1210"/>
    </location>
</feature>
<feature type="region of interest" description="Disordered" evidence="1">
    <location>
        <begin position="1225"/>
        <end position="1268"/>
    </location>
</feature>
<feature type="region of interest" description="Disordered" evidence="1">
    <location>
        <begin position="1282"/>
        <end position="1365"/>
    </location>
</feature>
<evidence type="ECO:0000256" key="1">
    <source>
        <dbReference type="SAM" id="MobiDB-lite"/>
    </source>
</evidence>
<feature type="compositionally biased region" description="Polar residues" evidence="1">
    <location>
        <begin position="1226"/>
        <end position="1236"/>
    </location>
</feature>
<feature type="compositionally biased region" description="Polar residues" evidence="1">
    <location>
        <begin position="922"/>
        <end position="938"/>
    </location>
</feature>
<protein>
    <submittedName>
        <fullName evidence="2">Uncharacterized protein</fullName>
    </submittedName>
</protein>
<dbReference type="Proteomes" id="UP000799757">
    <property type="component" value="Unassembled WGS sequence"/>
</dbReference>
<feature type="region of interest" description="Disordered" evidence="1">
    <location>
        <begin position="809"/>
        <end position="966"/>
    </location>
</feature>
<keyword evidence="3" id="KW-1185">Reference proteome</keyword>
<feature type="compositionally biased region" description="Pro residues" evidence="1">
    <location>
        <begin position="995"/>
        <end position="1009"/>
    </location>
</feature>
<dbReference type="EMBL" id="MU001968">
    <property type="protein sequence ID" value="KAF2792464.1"/>
    <property type="molecule type" value="Genomic_DNA"/>
</dbReference>
<feature type="region of interest" description="Disordered" evidence="1">
    <location>
        <begin position="995"/>
        <end position="1014"/>
    </location>
</feature>
<reference evidence="2" key="1">
    <citation type="journal article" date="2020" name="Stud. Mycol.">
        <title>101 Dothideomycetes genomes: a test case for predicting lifestyles and emergence of pathogens.</title>
        <authorList>
            <person name="Haridas S."/>
            <person name="Albert R."/>
            <person name="Binder M."/>
            <person name="Bloem J."/>
            <person name="Labutti K."/>
            <person name="Salamov A."/>
            <person name="Andreopoulos B."/>
            <person name="Baker S."/>
            <person name="Barry K."/>
            <person name="Bills G."/>
            <person name="Bluhm B."/>
            <person name="Cannon C."/>
            <person name="Castanera R."/>
            <person name="Culley D."/>
            <person name="Daum C."/>
            <person name="Ezra D."/>
            <person name="Gonzalez J."/>
            <person name="Henrissat B."/>
            <person name="Kuo A."/>
            <person name="Liang C."/>
            <person name="Lipzen A."/>
            <person name="Lutzoni F."/>
            <person name="Magnuson J."/>
            <person name="Mondo S."/>
            <person name="Nolan M."/>
            <person name="Ohm R."/>
            <person name="Pangilinan J."/>
            <person name="Park H.-J."/>
            <person name="Ramirez L."/>
            <person name="Alfaro M."/>
            <person name="Sun H."/>
            <person name="Tritt A."/>
            <person name="Yoshinaga Y."/>
            <person name="Zwiers L.-H."/>
            <person name="Turgeon B."/>
            <person name="Goodwin S."/>
            <person name="Spatafora J."/>
            <person name="Crous P."/>
            <person name="Grigoriev I."/>
        </authorList>
    </citation>
    <scope>NUCLEOTIDE SEQUENCE</scope>
    <source>
        <strain evidence="2">CBS 109.77</strain>
    </source>
</reference>
<organism evidence="2 3">
    <name type="scientific">Melanomma pulvis-pyrius CBS 109.77</name>
    <dbReference type="NCBI Taxonomy" id="1314802"/>
    <lineage>
        <taxon>Eukaryota</taxon>
        <taxon>Fungi</taxon>
        <taxon>Dikarya</taxon>
        <taxon>Ascomycota</taxon>
        <taxon>Pezizomycotina</taxon>
        <taxon>Dothideomycetes</taxon>
        <taxon>Pleosporomycetidae</taxon>
        <taxon>Pleosporales</taxon>
        <taxon>Melanommataceae</taxon>
        <taxon>Melanomma</taxon>
    </lineage>
</organism>
<feature type="region of interest" description="Disordered" evidence="1">
    <location>
        <begin position="663"/>
        <end position="688"/>
    </location>
</feature>
<evidence type="ECO:0000313" key="2">
    <source>
        <dbReference type="EMBL" id="KAF2792464.1"/>
    </source>
</evidence>
<evidence type="ECO:0000313" key="3">
    <source>
        <dbReference type="Proteomes" id="UP000799757"/>
    </source>
</evidence>
<feature type="compositionally biased region" description="Low complexity" evidence="1">
    <location>
        <begin position="1168"/>
        <end position="1185"/>
    </location>
</feature>
<proteinExistence type="predicted"/>
<sequence>MGPTRPFYEFESVSTKRTFAPQRVSSICRAWILGVEPNHLDTEDVIFQSPKVDPSDGVHSVFAPPPILPGEHRDTEEGQKQYECRFHGPVKNHPIMPLINSSPHPIKDLQLGSFREPLCTQVFIQPPIGTLSVLSPRGNNVHSASMTSSSGASTCAKSSSGARISTEASSVASEPEYSLFNLAHPAALRWLDRTTEKERSGMTPPYSPILPTKLTPHSHSKYLRLTDSTLLQRFSPACRLRGGGDGNEGCQISLPSTPRRRHVRHPSSIQATPPSLYCQKGRILVNSTSPNYVANDFAEIFNLFENIDVHDLSQERSAQPAVEALPPMATDIKRTYLSCTTGSRNLMMNRHRPNPMKLSNRDVKYSMSKLCSSECDLRARLLKEDHQSEEIRREKSEWIQNHSKQQSGRVLVSKALKPGLQNQSLRRSRDAEKSLTVENLSSHTTAWADTDARIRQNAGSPTPCHRSEKLHHSPCAILSGHAHGTETRLSRSPQFRQNFSVQRSPYKNSTQPVAGHNEKSARFHQSYSMENTNRLFYSHGNSMGRVGIFECSICRCIQIRGVCLDRDGEMQPLSDHPPKASISRLSMREPRLKLGTVSIPESQSGFPESQGCIDDELTPSAIDLFRTSPYALRNSPLDEVRVQESPPLPSLRGGCGCLSAESEELHDYSPEQLPGDSEQPSSNDPGSQVILMDHQERLFNRGYSEADAIGLNEFNKYQPRESVCSGSLDLKEPRDKRLILNNSSSQTTIVSPTSLTVLRVGQNDVIAWLEHVPLHHTACYPKGYSERLSISWADLIDIPLQEDTNQQYHSFPMPRLRGGQGDEEQDDEETPRPPQGKGKGKGKGKERRVSPSAENHNPPGSQDRESFISQNTGSSSAHAKASHASSSKAQAFGSSSSRGSSSCRQAPDSSRSQSGASNSQNTSSGTSYGVQSQFPESLQSDDEMEPEATRMVTGAEILPLNHPERSEVNDIPALESAWREMVQRFRALGVVVLPPINPSEPAQPGPTPSPSLRNRIRNRLNGIKDSKTWRPWMRGGDGEDYDSDEDCDEEDDSLEKYEAEIEEERSSFKASTPKSYLFDSYLTSSFFETLIISPVQICSSPTIESVSDLQALQDSKRLREQQEEVSETGPPSINDETRRQVEESQQEQASESRPPSTNDEPRTQVEESQQCPSHSPQPSRSQSSQVLASQAHDSRDRDQSSISATLLGSDSSGIVAFPEFDWTVTADPNDSYSNFQAVDGQAQEAAEASPPDAVRTQGASRRAKVKTRASNWWEWIKTTAKNAKQRLRRGRKKIEDEEEARPLTSLAESEVDEQDYQDDRPPLSCNPGSGSQPRGNGNDDGGGDGGAAVGIRHRPNHPFLAEFSL</sequence>
<feature type="region of interest" description="Disordered" evidence="1">
    <location>
        <begin position="1027"/>
        <end position="1054"/>
    </location>
</feature>
<feature type="compositionally biased region" description="Gly residues" evidence="1">
    <location>
        <begin position="1338"/>
        <end position="1348"/>
    </location>
</feature>
<feature type="compositionally biased region" description="Basic residues" evidence="1">
    <location>
        <begin position="1283"/>
        <end position="1292"/>
    </location>
</feature>
<feature type="compositionally biased region" description="Low complexity" evidence="1">
    <location>
        <begin position="909"/>
        <end position="921"/>
    </location>
</feature>
<accession>A0A6A6X8J2</accession>
<gene>
    <name evidence="2" type="ORF">K505DRAFT_338652</name>
</gene>